<feature type="transmembrane region" description="Helical" evidence="1">
    <location>
        <begin position="12"/>
        <end position="31"/>
    </location>
</feature>
<name>A0A2U0SIJ7_9SPHN</name>
<dbReference type="RefSeq" id="WP_133243862.1">
    <property type="nucleotide sequence ID" value="NZ_QENQ01000001.1"/>
</dbReference>
<dbReference type="EMBL" id="QENQ01000001">
    <property type="protein sequence ID" value="PVX31166.1"/>
    <property type="molecule type" value="Genomic_DNA"/>
</dbReference>
<evidence type="ECO:0000313" key="3">
    <source>
        <dbReference type="Proteomes" id="UP000245890"/>
    </source>
</evidence>
<evidence type="ECO:0000256" key="1">
    <source>
        <dbReference type="SAM" id="Phobius"/>
    </source>
</evidence>
<dbReference type="Proteomes" id="UP000245890">
    <property type="component" value="Unassembled WGS sequence"/>
</dbReference>
<accession>A0A2U0SIJ7</accession>
<keyword evidence="1" id="KW-0472">Membrane</keyword>
<reference evidence="2 3" key="1">
    <citation type="submission" date="2018-05" db="EMBL/GenBank/DDBJ databases">
        <title>Description of Sphingomonas pokkalii sp nov, isolated from the rhizosphere of saline tolerant pokkali rice and its draft genome analysis.</title>
        <authorList>
            <person name="Menon R."/>
            <person name="Kumari S."/>
            <person name="Rameshkumar N."/>
        </authorList>
    </citation>
    <scope>NUCLEOTIDE SEQUENCE [LARGE SCALE GENOMIC DNA]</scope>
    <source>
        <strain evidence="2 3">L3B27</strain>
    </source>
</reference>
<protein>
    <submittedName>
        <fullName evidence="2">Uncharacterized protein</fullName>
    </submittedName>
</protein>
<keyword evidence="1" id="KW-0812">Transmembrane</keyword>
<organism evidence="2 3">
    <name type="scientific">Sphingomonas pokkalii</name>
    <dbReference type="NCBI Taxonomy" id="2175090"/>
    <lineage>
        <taxon>Bacteria</taxon>
        <taxon>Pseudomonadati</taxon>
        <taxon>Pseudomonadota</taxon>
        <taxon>Alphaproteobacteria</taxon>
        <taxon>Sphingomonadales</taxon>
        <taxon>Sphingomonadaceae</taxon>
        <taxon>Sphingomonas</taxon>
    </lineage>
</organism>
<dbReference type="AlphaFoldDB" id="A0A2U0SIJ7"/>
<gene>
    <name evidence="2" type="ORF">DD559_18980</name>
</gene>
<dbReference type="OrthoDB" id="7573341at2"/>
<keyword evidence="3" id="KW-1185">Reference proteome</keyword>
<comment type="caution">
    <text evidence="2">The sequence shown here is derived from an EMBL/GenBank/DDBJ whole genome shotgun (WGS) entry which is preliminary data.</text>
</comment>
<evidence type="ECO:0000313" key="2">
    <source>
        <dbReference type="EMBL" id="PVX31166.1"/>
    </source>
</evidence>
<sequence>MNVRNLSRRLKIRLAIVLVIAIVVGLVGWWGERGQDVCVNNREEQRDSSGKVVRIVRTECVR</sequence>
<keyword evidence="1" id="KW-1133">Transmembrane helix</keyword>
<proteinExistence type="predicted"/>